<proteinExistence type="inferred from homology"/>
<evidence type="ECO:0000256" key="4">
    <source>
        <dbReference type="ARBA" id="ARBA00023203"/>
    </source>
</evidence>
<dbReference type="PANTHER" id="PTHR12391">
    <property type="entry name" value="ARP2/3 COMPLEX 21 KD SUBUNIT"/>
    <property type="match status" value="1"/>
</dbReference>
<comment type="subcellular location">
    <subcellularLocation>
        <location evidence="1 6">Cytoplasm</location>
        <location evidence="1 6">Cytoskeleton</location>
    </subcellularLocation>
</comment>
<name>A0A8J6CIQ6_DIALT</name>
<dbReference type="Pfam" id="PF04062">
    <property type="entry name" value="P21-Arc"/>
    <property type="match status" value="1"/>
</dbReference>
<keyword evidence="5 6" id="KW-0206">Cytoskeleton</keyword>
<dbReference type="Proteomes" id="UP000751190">
    <property type="component" value="Unassembled WGS sequence"/>
</dbReference>
<dbReference type="PIRSF" id="PIRSF016315">
    <property type="entry name" value="ARP2/3_P21-Arc"/>
    <property type="match status" value="1"/>
</dbReference>
<dbReference type="AlphaFoldDB" id="A0A8J6CIQ6"/>
<evidence type="ECO:0000256" key="5">
    <source>
        <dbReference type="ARBA" id="ARBA00023212"/>
    </source>
</evidence>
<dbReference type="SUPFAM" id="SSF69060">
    <property type="entry name" value="Arp2/3 complex 21 kDa subunit ARPC3"/>
    <property type="match status" value="1"/>
</dbReference>
<evidence type="ECO:0000256" key="2">
    <source>
        <dbReference type="ARBA" id="ARBA00010856"/>
    </source>
</evidence>
<keyword evidence="3 6" id="KW-0963">Cytoplasm</keyword>
<dbReference type="GO" id="GO:0003779">
    <property type="term" value="F:actin binding"/>
    <property type="evidence" value="ECO:0007669"/>
    <property type="project" value="UniProtKB-KW"/>
</dbReference>
<accession>A0A8J6CIQ6</accession>
<evidence type="ECO:0000313" key="7">
    <source>
        <dbReference type="EMBL" id="KAG8469103.1"/>
    </source>
</evidence>
<evidence type="ECO:0000256" key="3">
    <source>
        <dbReference type="ARBA" id="ARBA00022490"/>
    </source>
</evidence>
<sequence>MAFHSQFKDEDAATIACGCAVLPIRTTCRGPAPSLTAGKEDIIDEVLFFFKANVLFRNFEVRGSADRLLVYLTLYVTECLKRVEAAPSKADAVRALNNMALESFAIPGDASFTLGPYFPTPENRQEADFVRSYFRQLREETGRRVVEKCYIDGETRVPSKWWTSLSKRRFMNKAL</sequence>
<dbReference type="InterPro" id="IPR007204">
    <property type="entry name" value="ARPC3"/>
</dbReference>
<dbReference type="EMBL" id="JAGTXO010000003">
    <property type="protein sequence ID" value="KAG8469103.1"/>
    <property type="molecule type" value="Genomic_DNA"/>
</dbReference>
<organism evidence="7 8">
    <name type="scientific">Diacronema lutheri</name>
    <name type="common">Unicellular marine alga</name>
    <name type="synonym">Monochrysis lutheri</name>
    <dbReference type="NCBI Taxonomy" id="2081491"/>
    <lineage>
        <taxon>Eukaryota</taxon>
        <taxon>Haptista</taxon>
        <taxon>Haptophyta</taxon>
        <taxon>Pavlovophyceae</taxon>
        <taxon>Pavlovales</taxon>
        <taxon>Pavlovaceae</taxon>
        <taxon>Diacronema</taxon>
    </lineage>
</organism>
<protein>
    <recommendedName>
        <fullName evidence="6">Actin-related protein 2/3 complex subunit 3</fullName>
    </recommendedName>
</protein>
<dbReference type="GO" id="GO:0005885">
    <property type="term" value="C:Arp2/3 protein complex"/>
    <property type="evidence" value="ECO:0007669"/>
    <property type="project" value="UniProtKB-UniRule"/>
</dbReference>
<comment type="subunit">
    <text evidence="6">Component of the Arp2/3 complex.</text>
</comment>
<keyword evidence="8" id="KW-1185">Reference proteome</keyword>
<evidence type="ECO:0000256" key="1">
    <source>
        <dbReference type="ARBA" id="ARBA00004245"/>
    </source>
</evidence>
<evidence type="ECO:0000256" key="6">
    <source>
        <dbReference type="PIRNR" id="PIRNR016315"/>
    </source>
</evidence>
<comment type="caution">
    <text evidence="7">The sequence shown here is derived from an EMBL/GenBank/DDBJ whole genome shotgun (WGS) entry which is preliminary data.</text>
</comment>
<comment type="similarity">
    <text evidence="2 6">Belongs to the ARPC3 family.</text>
</comment>
<evidence type="ECO:0000313" key="8">
    <source>
        <dbReference type="Proteomes" id="UP000751190"/>
    </source>
</evidence>
<dbReference type="GO" id="GO:0034314">
    <property type="term" value="P:Arp2/3 complex-mediated actin nucleation"/>
    <property type="evidence" value="ECO:0007669"/>
    <property type="project" value="UniProtKB-UniRule"/>
</dbReference>
<keyword evidence="4 6" id="KW-0009">Actin-binding</keyword>
<reference evidence="7" key="1">
    <citation type="submission" date="2021-05" db="EMBL/GenBank/DDBJ databases">
        <title>The genome of the haptophyte Pavlova lutheri (Diacronema luteri, Pavlovales) - a model for lipid biosynthesis in eukaryotic algae.</title>
        <authorList>
            <person name="Hulatt C.J."/>
            <person name="Posewitz M.C."/>
        </authorList>
    </citation>
    <scope>NUCLEOTIDE SEQUENCE</scope>
    <source>
        <strain evidence="7">NIVA-4/92</strain>
    </source>
</reference>
<dbReference type="Gene3D" id="1.10.1760.10">
    <property type="entry name" value="Actin-related protein 2/3 complex subunit 3"/>
    <property type="match status" value="1"/>
</dbReference>
<dbReference type="OMA" id="TPSKWWL"/>
<dbReference type="OrthoDB" id="200404at2759"/>
<comment type="function">
    <text evidence="6">Functions as component of the Arp2/3 complex which is involved in regulation of actin polymerization and together with an activating nucleation-promoting factor (NPF) mediates the formation of branched actin networks.</text>
</comment>
<dbReference type="GO" id="GO:0030833">
    <property type="term" value="P:regulation of actin filament polymerization"/>
    <property type="evidence" value="ECO:0007669"/>
    <property type="project" value="InterPro"/>
</dbReference>
<dbReference type="InterPro" id="IPR036753">
    <property type="entry name" value="ARPC3_sf"/>
</dbReference>
<gene>
    <name evidence="7" type="ORF">KFE25_007621</name>
</gene>